<feature type="region of interest" description="Disordered" evidence="1">
    <location>
        <begin position="186"/>
        <end position="222"/>
    </location>
</feature>
<comment type="caution">
    <text evidence="3">The sequence shown here is derived from an EMBL/GenBank/DDBJ whole genome shotgun (WGS) entry which is preliminary data.</text>
</comment>
<evidence type="ECO:0000259" key="2">
    <source>
        <dbReference type="PROSITE" id="PS50994"/>
    </source>
</evidence>
<name>A0ABP9DDK4_9ACTN</name>
<dbReference type="InterPro" id="IPR012337">
    <property type="entry name" value="RNaseH-like_sf"/>
</dbReference>
<sequence>MAIRFPTSRPARPTHLDRATGHVIRRYERERPGELGHVDIKKPGSIPDGGGHKVPGRQAGRKTRRNVGYSYPHTAVDDRSRPACSEIHADEKKETAVAFRQRARAFFTDAGTTVERVLADNGSCYRSRDWHHSLAAAGITHERTRPHRPRTNGKVERFNRTLLDEWACAGSYRSDIERREAFPGRLHSCSHHRGHTALAGTPRKPRPQPDGPEQPARPGGAHSRIRLAAAEAAFAAAGAEGSAIFLATEWWV</sequence>
<evidence type="ECO:0000256" key="1">
    <source>
        <dbReference type="SAM" id="MobiDB-lite"/>
    </source>
</evidence>
<evidence type="ECO:0000313" key="3">
    <source>
        <dbReference type="EMBL" id="GAA4834934.1"/>
    </source>
</evidence>
<feature type="region of interest" description="Disordered" evidence="1">
    <location>
        <begin position="36"/>
        <end position="63"/>
    </location>
</feature>
<reference evidence="4" key="1">
    <citation type="journal article" date="2019" name="Int. J. Syst. Evol. Microbiol.">
        <title>The Global Catalogue of Microorganisms (GCM) 10K type strain sequencing project: providing services to taxonomists for standard genome sequencing and annotation.</title>
        <authorList>
            <consortium name="The Broad Institute Genomics Platform"/>
            <consortium name="The Broad Institute Genome Sequencing Center for Infectious Disease"/>
            <person name="Wu L."/>
            <person name="Ma J."/>
        </authorList>
    </citation>
    <scope>NUCLEOTIDE SEQUENCE [LARGE SCALE GENOMIC DNA]</scope>
    <source>
        <strain evidence="4">JCM 13006</strain>
    </source>
</reference>
<dbReference type="Gene3D" id="3.30.420.10">
    <property type="entry name" value="Ribonuclease H-like superfamily/Ribonuclease H"/>
    <property type="match status" value="1"/>
</dbReference>
<dbReference type="Proteomes" id="UP001501752">
    <property type="component" value="Unassembled WGS sequence"/>
</dbReference>
<dbReference type="InterPro" id="IPR039537">
    <property type="entry name" value="Retrotran_Ty1/copia-like"/>
</dbReference>
<organism evidence="3 4">
    <name type="scientific">Kitasatospora terrestris</name>
    <dbReference type="NCBI Taxonomy" id="258051"/>
    <lineage>
        <taxon>Bacteria</taxon>
        <taxon>Bacillati</taxon>
        <taxon>Actinomycetota</taxon>
        <taxon>Actinomycetes</taxon>
        <taxon>Kitasatosporales</taxon>
        <taxon>Streptomycetaceae</taxon>
        <taxon>Kitasatospora</taxon>
    </lineage>
</organism>
<gene>
    <name evidence="3" type="ORF">GCM10023235_07010</name>
</gene>
<accession>A0ABP9DDK4</accession>
<proteinExistence type="predicted"/>
<dbReference type="PROSITE" id="PS50994">
    <property type="entry name" value="INTEGRASE"/>
    <property type="match status" value="1"/>
</dbReference>
<dbReference type="EMBL" id="BAABIS010000001">
    <property type="protein sequence ID" value="GAA4834934.1"/>
    <property type="molecule type" value="Genomic_DNA"/>
</dbReference>
<keyword evidence="4" id="KW-1185">Reference proteome</keyword>
<dbReference type="SUPFAM" id="SSF53098">
    <property type="entry name" value="Ribonuclease H-like"/>
    <property type="match status" value="1"/>
</dbReference>
<evidence type="ECO:0000313" key="4">
    <source>
        <dbReference type="Proteomes" id="UP001501752"/>
    </source>
</evidence>
<dbReference type="InterPro" id="IPR036397">
    <property type="entry name" value="RNaseH_sf"/>
</dbReference>
<dbReference type="InterPro" id="IPR001584">
    <property type="entry name" value="Integrase_cat-core"/>
</dbReference>
<dbReference type="Pfam" id="PF00665">
    <property type="entry name" value="rve"/>
    <property type="match status" value="1"/>
</dbReference>
<dbReference type="PANTHER" id="PTHR42648">
    <property type="entry name" value="TRANSPOSASE, PUTATIVE-RELATED"/>
    <property type="match status" value="1"/>
</dbReference>
<feature type="domain" description="Integrase catalytic" evidence="2">
    <location>
        <begin position="28"/>
        <end position="210"/>
    </location>
</feature>
<protein>
    <recommendedName>
        <fullName evidence="2">Integrase catalytic domain-containing protein</fullName>
    </recommendedName>
</protein>
<dbReference type="PANTHER" id="PTHR42648:SF15">
    <property type="entry name" value="BLL8290 PROTEIN"/>
    <property type="match status" value="1"/>
</dbReference>